<dbReference type="GO" id="GO:0043565">
    <property type="term" value="F:sequence-specific DNA binding"/>
    <property type="evidence" value="ECO:0007669"/>
    <property type="project" value="TreeGrafter"/>
</dbReference>
<evidence type="ECO:0000256" key="3">
    <source>
        <dbReference type="ARBA" id="ARBA00023125"/>
    </source>
</evidence>
<evidence type="ECO:0000313" key="8">
    <source>
        <dbReference type="EMBL" id="KAH6670856.1"/>
    </source>
</evidence>
<dbReference type="EMBL" id="JAGSXJ010000029">
    <property type="protein sequence ID" value="KAH6670856.1"/>
    <property type="molecule type" value="Genomic_DNA"/>
</dbReference>
<keyword evidence="9" id="KW-1185">Reference proteome</keyword>
<dbReference type="PANTHER" id="PTHR47540:SF3">
    <property type="entry name" value="ZN(II)2CYS6 TRANSCRIPTION FACTOR (EUROFUNG)"/>
    <property type="match status" value="1"/>
</dbReference>
<dbReference type="GO" id="GO:0006351">
    <property type="term" value="P:DNA-templated transcription"/>
    <property type="evidence" value="ECO:0007669"/>
    <property type="project" value="InterPro"/>
</dbReference>
<feature type="compositionally biased region" description="Polar residues" evidence="6">
    <location>
        <begin position="68"/>
        <end position="92"/>
    </location>
</feature>
<dbReference type="CDD" id="cd12148">
    <property type="entry name" value="fungal_TF_MHR"/>
    <property type="match status" value="1"/>
</dbReference>
<dbReference type="Proteomes" id="UP000770015">
    <property type="component" value="Unassembled WGS sequence"/>
</dbReference>
<sequence length="719" mass="80532">MDISADALGRQSPGAPPESGSPEGGDGLSGSSARKKQQQEHHRQQQQRARLACTYTASYFRGRPPALVSSSEAPSRLQDSSPITQRPSQAAVSFSPILPGIPAAPRVQSPRLGQASLSLEATSNDDPETSVEPLSRASPEPTQTDLEGHYVGPSSGVSFLLRMQKRLQGSQTFSQGTPIFNFGDAPLSRNNIVSGVGQDQQPPYLNPSFYLSLTREHTKKLLERYFDFAVPMDRFLHRPTVEHWLEEFYDTMGAMNDPVEAPTRTAVLFMMFAVAQQHMAPRPSEQSIEMSLRYYLAATYQLSREQGAVRLASVQARLCQCLWLLSESRINHCWSLFGTVARLAVAIGLHRNRHVDAFSQDQVQAECRRRTFWSAYSLDNYLSTALGRPRTFHDDDIDQQLPSAIDDNIFGLRGQSVMLGVVAYAQLSQIVSGILRDLYSIKARSAQDRFSMTEKYTKELRSWRSGMAHFLETDRSHAAPLVPIFSRQRNALNLAYWHTFILTHRPLLLNNFAKLNSRRRKEASIEETTTKAKTDHSIRECLDAAMHVVETINHIIIAGQLFRAYWFTPYFAFSASVILYIYAIQQSSEPPETYMQYLTAAERCQAQITDIAEEGSLTSRYCLVLEELRTEARRQTSRSQRGLKRQRESDGMDQQTEGFMPAETGDIQGFGGIDFNVSPTASLADMTSWEQFDSMVMSGIPGFEAMFGGDGFAGTQMMP</sequence>
<feature type="region of interest" description="Disordered" evidence="6">
    <location>
        <begin position="634"/>
        <end position="659"/>
    </location>
</feature>
<evidence type="ECO:0000259" key="7">
    <source>
        <dbReference type="SMART" id="SM00906"/>
    </source>
</evidence>
<dbReference type="InterPro" id="IPR007219">
    <property type="entry name" value="XnlR_reg_dom"/>
</dbReference>
<evidence type="ECO:0000256" key="2">
    <source>
        <dbReference type="ARBA" id="ARBA00023015"/>
    </source>
</evidence>
<accession>A0A9P9A7F1</accession>
<dbReference type="PANTHER" id="PTHR47540">
    <property type="entry name" value="THIAMINE REPRESSIBLE GENES REGULATORY PROTEIN THI5"/>
    <property type="match status" value="1"/>
</dbReference>
<keyword evidence="4" id="KW-0804">Transcription</keyword>
<dbReference type="AlphaFoldDB" id="A0A9P9A7F1"/>
<feature type="region of interest" description="Disordered" evidence="6">
    <location>
        <begin position="1"/>
        <end position="97"/>
    </location>
</feature>
<dbReference type="GO" id="GO:0045944">
    <property type="term" value="P:positive regulation of transcription by RNA polymerase II"/>
    <property type="evidence" value="ECO:0007669"/>
    <property type="project" value="TreeGrafter"/>
</dbReference>
<evidence type="ECO:0000313" key="9">
    <source>
        <dbReference type="Proteomes" id="UP000770015"/>
    </source>
</evidence>
<keyword evidence="5" id="KW-0539">Nucleus</keyword>
<gene>
    <name evidence="8" type="ORF">F5X68DRAFT_247398</name>
</gene>
<evidence type="ECO:0000256" key="1">
    <source>
        <dbReference type="ARBA" id="ARBA00004123"/>
    </source>
</evidence>
<keyword evidence="2" id="KW-0805">Transcription regulation</keyword>
<dbReference type="Pfam" id="PF04082">
    <property type="entry name" value="Fungal_trans"/>
    <property type="match status" value="1"/>
</dbReference>
<dbReference type="GO" id="GO:0008270">
    <property type="term" value="F:zinc ion binding"/>
    <property type="evidence" value="ECO:0007669"/>
    <property type="project" value="InterPro"/>
</dbReference>
<feature type="region of interest" description="Disordered" evidence="6">
    <location>
        <begin position="119"/>
        <end position="149"/>
    </location>
</feature>
<keyword evidence="3" id="KW-0238">DNA-binding</keyword>
<proteinExistence type="predicted"/>
<evidence type="ECO:0000256" key="6">
    <source>
        <dbReference type="SAM" id="MobiDB-lite"/>
    </source>
</evidence>
<comment type="caution">
    <text evidence="8">The sequence shown here is derived from an EMBL/GenBank/DDBJ whole genome shotgun (WGS) entry which is preliminary data.</text>
</comment>
<evidence type="ECO:0000256" key="4">
    <source>
        <dbReference type="ARBA" id="ARBA00023163"/>
    </source>
</evidence>
<protein>
    <submittedName>
        <fullName evidence="8">Fungal-specific transcription factor domain-containing protein</fullName>
    </submittedName>
</protein>
<dbReference type="GO" id="GO:0005634">
    <property type="term" value="C:nucleus"/>
    <property type="evidence" value="ECO:0007669"/>
    <property type="project" value="UniProtKB-SubCell"/>
</dbReference>
<reference evidence="8" key="1">
    <citation type="journal article" date="2021" name="Nat. Commun.">
        <title>Genetic determinants of endophytism in the Arabidopsis root mycobiome.</title>
        <authorList>
            <person name="Mesny F."/>
            <person name="Miyauchi S."/>
            <person name="Thiergart T."/>
            <person name="Pickel B."/>
            <person name="Atanasova L."/>
            <person name="Karlsson M."/>
            <person name="Huettel B."/>
            <person name="Barry K.W."/>
            <person name="Haridas S."/>
            <person name="Chen C."/>
            <person name="Bauer D."/>
            <person name="Andreopoulos W."/>
            <person name="Pangilinan J."/>
            <person name="LaButti K."/>
            <person name="Riley R."/>
            <person name="Lipzen A."/>
            <person name="Clum A."/>
            <person name="Drula E."/>
            <person name="Henrissat B."/>
            <person name="Kohler A."/>
            <person name="Grigoriev I.V."/>
            <person name="Martin F.M."/>
            <person name="Hacquard S."/>
        </authorList>
    </citation>
    <scope>NUCLEOTIDE SEQUENCE</scope>
    <source>
        <strain evidence="8">MPI-SDFR-AT-0117</strain>
    </source>
</reference>
<name>A0A9P9A7F1_9PEZI</name>
<evidence type="ECO:0000256" key="5">
    <source>
        <dbReference type="ARBA" id="ARBA00023242"/>
    </source>
</evidence>
<comment type="subcellular location">
    <subcellularLocation>
        <location evidence="1">Nucleus</location>
    </subcellularLocation>
</comment>
<dbReference type="SMART" id="SM00906">
    <property type="entry name" value="Fungal_trans"/>
    <property type="match status" value="1"/>
</dbReference>
<feature type="domain" description="Xylanolytic transcriptional activator regulatory" evidence="7">
    <location>
        <begin position="333"/>
        <end position="408"/>
    </location>
</feature>
<dbReference type="OrthoDB" id="2579025at2759"/>
<organism evidence="8 9">
    <name type="scientific">Plectosphaerella plurivora</name>
    <dbReference type="NCBI Taxonomy" id="936078"/>
    <lineage>
        <taxon>Eukaryota</taxon>
        <taxon>Fungi</taxon>
        <taxon>Dikarya</taxon>
        <taxon>Ascomycota</taxon>
        <taxon>Pezizomycotina</taxon>
        <taxon>Sordariomycetes</taxon>
        <taxon>Hypocreomycetidae</taxon>
        <taxon>Glomerellales</taxon>
        <taxon>Plectosphaerellaceae</taxon>
        <taxon>Plectosphaerella</taxon>
    </lineage>
</organism>
<dbReference type="InterPro" id="IPR051711">
    <property type="entry name" value="Stress_Response_Reg"/>
</dbReference>